<feature type="region of interest" description="Disordered" evidence="1">
    <location>
        <begin position="1"/>
        <end position="51"/>
    </location>
</feature>
<feature type="compositionally biased region" description="Pro residues" evidence="1">
    <location>
        <begin position="37"/>
        <end position="47"/>
    </location>
</feature>
<dbReference type="RefSeq" id="WP_277549830.1">
    <property type="nucleotide sequence ID" value="NZ_JARAMH010000001.1"/>
</dbReference>
<name>A0ABV9THJ3_9MICC</name>
<dbReference type="Proteomes" id="UP001595797">
    <property type="component" value="Unassembled WGS sequence"/>
</dbReference>
<feature type="transmembrane region" description="Helical" evidence="2">
    <location>
        <begin position="101"/>
        <end position="125"/>
    </location>
</feature>
<organism evidence="3 4">
    <name type="scientific">Kocuria oceani</name>
    <dbReference type="NCBI Taxonomy" id="988827"/>
    <lineage>
        <taxon>Bacteria</taxon>
        <taxon>Bacillati</taxon>
        <taxon>Actinomycetota</taxon>
        <taxon>Actinomycetes</taxon>
        <taxon>Micrococcales</taxon>
        <taxon>Micrococcaceae</taxon>
        <taxon>Kocuria</taxon>
    </lineage>
</organism>
<accession>A0ABV9THJ3</accession>
<protein>
    <submittedName>
        <fullName evidence="3">DUF4190 domain-containing protein</fullName>
    </submittedName>
</protein>
<feature type="compositionally biased region" description="Gly residues" evidence="1">
    <location>
        <begin position="17"/>
        <end position="36"/>
    </location>
</feature>
<feature type="compositionally biased region" description="Basic and acidic residues" evidence="1">
    <location>
        <begin position="1"/>
        <end position="16"/>
    </location>
</feature>
<reference evidence="4" key="1">
    <citation type="journal article" date="2019" name="Int. J. Syst. Evol. Microbiol.">
        <title>The Global Catalogue of Microorganisms (GCM) 10K type strain sequencing project: providing services to taxonomists for standard genome sequencing and annotation.</title>
        <authorList>
            <consortium name="The Broad Institute Genomics Platform"/>
            <consortium name="The Broad Institute Genome Sequencing Center for Infectious Disease"/>
            <person name="Wu L."/>
            <person name="Ma J."/>
        </authorList>
    </citation>
    <scope>NUCLEOTIDE SEQUENCE [LARGE SCALE GENOMIC DNA]</scope>
    <source>
        <strain evidence="4">CGMCC 4.6946</strain>
    </source>
</reference>
<evidence type="ECO:0000256" key="1">
    <source>
        <dbReference type="SAM" id="MobiDB-lite"/>
    </source>
</evidence>
<gene>
    <name evidence="3" type="ORF">ACFPCS_05705</name>
</gene>
<keyword evidence="2" id="KW-0472">Membrane</keyword>
<keyword evidence="2" id="KW-1133">Transmembrane helix</keyword>
<evidence type="ECO:0000313" key="4">
    <source>
        <dbReference type="Proteomes" id="UP001595797"/>
    </source>
</evidence>
<proteinExistence type="predicted"/>
<sequence>MDDDRSDSPPRPDRSGGPHGPGGAPGPGGSAATGGYGPPPPWGPPPSWERFAAGRSHADTALILGILSVVVLPLLGPFAIWQAREAEKLGTPATPGRVLGWVGTVLLAVIGIFLVLWLIAVVFLISSGGGG</sequence>
<dbReference type="EMBL" id="JBHSIW010000007">
    <property type="protein sequence ID" value="MFC4903059.1"/>
    <property type="molecule type" value="Genomic_DNA"/>
</dbReference>
<comment type="caution">
    <text evidence="3">The sequence shown here is derived from an EMBL/GenBank/DDBJ whole genome shotgun (WGS) entry which is preliminary data.</text>
</comment>
<feature type="transmembrane region" description="Helical" evidence="2">
    <location>
        <begin position="60"/>
        <end position="81"/>
    </location>
</feature>
<evidence type="ECO:0000256" key="2">
    <source>
        <dbReference type="SAM" id="Phobius"/>
    </source>
</evidence>
<keyword evidence="4" id="KW-1185">Reference proteome</keyword>
<keyword evidence="2" id="KW-0812">Transmembrane</keyword>
<evidence type="ECO:0000313" key="3">
    <source>
        <dbReference type="EMBL" id="MFC4903059.1"/>
    </source>
</evidence>